<proteinExistence type="predicted"/>
<dbReference type="AlphaFoldDB" id="A0A4D6KRX0"/>
<reference evidence="1 2" key="1">
    <citation type="submission" date="2019-04" db="EMBL/GenBank/DDBJ databases">
        <title>An improved genome assembly and genetic linkage map for asparagus bean, Vigna unguiculata ssp. sesquipedialis.</title>
        <authorList>
            <person name="Xia Q."/>
            <person name="Zhang R."/>
            <person name="Dong Y."/>
        </authorList>
    </citation>
    <scope>NUCLEOTIDE SEQUENCE [LARGE SCALE GENOMIC DNA]</scope>
    <source>
        <tissue evidence="1">Leaf</tissue>
    </source>
</reference>
<gene>
    <name evidence="1" type="ORF">DEO72_LG1g994</name>
</gene>
<evidence type="ECO:0000313" key="2">
    <source>
        <dbReference type="Proteomes" id="UP000501690"/>
    </source>
</evidence>
<sequence>MVCSWWLDEGVLKFSLQVCELMVVGRSPFRRGCGVYEQLLSLRKLVDGHDNENGVAADEGVAMLEVREDGRDERLDDLRLIEAVEEAEGDAADVLVRVLEVVAEVLADPGELCLKRVNEENKTWEQNVGGAA</sequence>
<name>A0A4D6KRX0_VIGUN</name>
<organism evidence="1 2">
    <name type="scientific">Vigna unguiculata</name>
    <name type="common">Cowpea</name>
    <dbReference type="NCBI Taxonomy" id="3917"/>
    <lineage>
        <taxon>Eukaryota</taxon>
        <taxon>Viridiplantae</taxon>
        <taxon>Streptophyta</taxon>
        <taxon>Embryophyta</taxon>
        <taxon>Tracheophyta</taxon>
        <taxon>Spermatophyta</taxon>
        <taxon>Magnoliopsida</taxon>
        <taxon>eudicotyledons</taxon>
        <taxon>Gunneridae</taxon>
        <taxon>Pentapetalae</taxon>
        <taxon>rosids</taxon>
        <taxon>fabids</taxon>
        <taxon>Fabales</taxon>
        <taxon>Fabaceae</taxon>
        <taxon>Papilionoideae</taxon>
        <taxon>50 kb inversion clade</taxon>
        <taxon>NPAAA clade</taxon>
        <taxon>indigoferoid/millettioid clade</taxon>
        <taxon>Phaseoleae</taxon>
        <taxon>Vigna</taxon>
    </lineage>
</organism>
<protein>
    <submittedName>
        <fullName evidence="1">Uncharacterized protein</fullName>
    </submittedName>
</protein>
<keyword evidence="2" id="KW-1185">Reference proteome</keyword>
<dbReference type="Proteomes" id="UP000501690">
    <property type="component" value="Linkage Group LG1"/>
</dbReference>
<dbReference type="EMBL" id="CP039345">
    <property type="protein sequence ID" value="QCD77371.1"/>
    <property type="molecule type" value="Genomic_DNA"/>
</dbReference>
<accession>A0A4D6KRX0</accession>
<evidence type="ECO:0000313" key="1">
    <source>
        <dbReference type="EMBL" id="QCD77371.1"/>
    </source>
</evidence>